<feature type="compositionally biased region" description="Polar residues" evidence="1">
    <location>
        <begin position="1"/>
        <end position="22"/>
    </location>
</feature>
<sequence length="349" mass="40324">MSSPSVSQGDNRSESLSLTEDQIQPPIAPFIPTIDISSQPLGRSDISDGQRRPTFPFTLEIGEALLPSNKRELFDYIEFISAGQRATLCSVRSIQKEFRKSFLDLGTKMKEVFDTLNDLHRRQSDIERHIAEQYDPEKLTPERADTLRHIISSYDKSFDHLIDRAVLFLLQDFLNPSSTEAREVKYFLLKAIDSFELSHPLRQRFIRLSSLEHDRLILSLISRVRVKYGNVKKYTYLSRKAWKRCFSETDLWTSNLDSWIDEVREDEAVAQRRRRRGGRGRDRTVRRSQTRTEASVGGADRRSSEQDDSLVDDLVRVRRTQRILAETNDSRGMGPPNRHAYWGEGDTSG</sequence>
<comment type="caution">
    <text evidence="2">The sequence shown here is derived from an EMBL/GenBank/DDBJ whole genome shotgun (WGS) entry which is preliminary data.</text>
</comment>
<evidence type="ECO:0000313" key="3">
    <source>
        <dbReference type="Proteomes" id="UP001057375"/>
    </source>
</evidence>
<keyword evidence="3" id="KW-1185">Reference proteome</keyword>
<dbReference type="EMBL" id="BQXS01010957">
    <property type="protein sequence ID" value="GKT35280.1"/>
    <property type="molecule type" value="Genomic_DNA"/>
</dbReference>
<dbReference type="Proteomes" id="UP001057375">
    <property type="component" value="Unassembled WGS sequence"/>
</dbReference>
<evidence type="ECO:0000313" key="2">
    <source>
        <dbReference type="EMBL" id="GKT35280.1"/>
    </source>
</evidence>
<organism evidence="2 3">
    <name type="scientific">Aduncisulcus paluster</name>
    <dbReference type="NCBI Taxonomy" id="2918883"/>
    <lineage>
        <taxon>Eukaryota</taxon>
        <taxon>Metamonada</taxon>
        <taxon>Carpediemonas-like organisms</taxon>
        <taxon>Aduncisulcus</taxon>
    </lineage>
</organism>
<proteinExistence type="predicted"/>
<feature type="region of interest" description="Disordered" evidence="1">
    <location>
        <begin position="1"/>
        <end position="25"/>
    </location>
</feature>
<protein>
    <submittedName>
        <fullName evidence="2">Uncharacterized protein</fullName>
    </submittedName>
</protein>
<reference evidence="2" key="1">
    <citation type="submission" date="2022-03" db="EMBL/GenBank/DDBJ databases">
        <title>Draft genome sequence of Aduncisulcus paluster, a free-living microaerophilic Fornicata.</title>
        <authorList>
            <person name="Yuyama I."/>
            <person name="Kume K."/>
            <person name="Tamura T."/>
            <person name="Inagaki Y."/>
            <person name="Hashimoto T."/>
        </authorList>
    </citation>
    <scope>NUCLEOTIDE SEQUENCE</scope>
    <source>
        <strain evidence="2">NY0171</strain>
    </source>
</reference>
<name>A0ABQ5KS47_9EUKA</name>
<gene>
    <name evidence="2" type="ORF">ADUPG1_008470</name>
</gene>
<feature type="region of interest" description="Disordered" evidence="1">
    <location>
        <begin position="272"/>
        <end position="349"/>
    </location>
</feature>
<accession>A0ABQ5KS47</accession>
<evidence type="ECO:0000256" key="1">
    <source>
        <dbReference type="SAM" id="MobiDB-lite"/>
    </source>
</evidence>